<dbReference type="InterPro" id="IPR050300">
    <property type="entry name" value="GDXG_lipolytic_enzyme"/>
</dbReference>
<keyword evidence="5" id="KW-1185">Reference proteome</keyword>
<name>A0ABN2VNX2_9ACTN</name>
<evidence type="ECO:0000313" key="4">
    <source>
        <dbReference type="EMBL" id="GAA2068007.1"/>
    </source>
</evidence>
<feature type="region of interest" description="Disordered" evidence="2">
    <location>
        <begin position="1"/>
        <end position="38"/>
    </location>
</feature>
<dbReference type="SUPFAM" id="SSF53474">
    <property type="entry name" value="alpha/beta-Hydrolases"/>
    <property type="match status" value="1"/>
</dbReference>
<evidence type="ECO:0000313" key="5">
    <source>
        <dbReference type="Proteomes" id="UP001500016"/>
    </source>
</evidence>
<dbReference type="EMBL" id="BAAAPE010000002">
    <property type="protein sequence ID" value="GAA2068007.1"/>
    <property type="molecule type" value="Genomic_DNA"/>
</dbReference>
<accession>A0ABN2VNX2</accession>
<proteinExistence type="predicted"/>
<dbReference type="Proteomes" id="UP001500016">
    <property type="component" value="Unassembled WGS sequence"/>
</dbReference>
<sequence length="357" mass="37862">MDSAACVSPARSPHERPLFGSSRHSRHDGTELIPSDPQTGEITLMSTNRPHFPLTPSPFLSLLGNGFVADTLARLCAVLVARMRVTPLFPEIPGRVGEITLPTRHGDMRALHHRPADDAGTGVYIDIHGGGYATGTPEMDDALCRFLAHEAGVHVVSIDYRRAPHARFPVAAHQAYDALVWASSPERPWSGGAVCVGGQSAGGGLAAAACRRALDAGGPAVALQVLQYPPLDLVTPGYRKEAPTGRTPMLRPWMSAVFDKAYVPDPAQRGNPLVSPAWGTNGDGLTGIAPALVITAEYDRLRAEGVAYADRLAEAGALAGHLDLRGADHGYDLHGKDPDLTRRVYGSIAAHVRRATA</sequence>
<evidence type="ECO:0000259" key="3">
    <source>
        <dbReference type="Pfam" id="PF07859"/>
    </source>
</evidence>
<dbReference type="GO" id="GO:0016787">
    <property type="term" value="F:hydrolase activity"/>
    <property type="evidence" value="ECO:0007669"/>
    <property type="project" value="UniProtKB-KW"/>
</dbReference>
<gene>
    <name evidence="4" type="ORF">GCM10009801_15960</name>
</gene>
<feature type="domain" description="Alpha/beta hydrolase fold-3" evidence="3">
    <location>
        <begin position="126"/>
        <end position="331"/>
    </location>
</feature>
<dbReference type="InterPro" id="IPR029058">
    <property type="entry name" value="AB_hydrolase_fold"/>
</dbReference>
<dbReference type="InterPro" id="IPR013094">
    <property type="entry name" value="AB_hydrolase_3"/>
</dbReference>
<organism evidence="4 5">
    <name type="scientific">Streptomyces albiaxialis</name>
    <dbReference type="NCBI Taxonomy" id="329523"/>
    <lineage>
        <taxon>Bacteria</taxon>
        <taxon>Bacillati</taxon>
        <taxon>Actinomycetota</taxon>
        <taxon>Actinomycetes</taxon>
        <taxon>Kitasatosporales</taxon>
        <taxon>Streptomycetaceae</taxon>
        <taxon>Streptomyces</taxon>
    </lineage>
</organism>
<keyword evidence="1 4" id="KW-0378">Hydrolase</keyword>
<dbReference type="PANTHER" id="PTHR48081">
    <property type="entry name" value="AB HYDROLASE SUPERFAMILY PROTEIN C4A8.06C"/>
    <property type="match status" value="1"/>
</dbReference>
<dbReference type="Pfam" id="PF07859">
    <property type="entry name" value="Abhydrolase_3"/>
    <property type="match status" value="1"/>
</dbReference>
<protein>
    <submittedName>
        <fullName evidence="4">Alpha/beta hydrolase</fullName>
    </submittedName>
</protein>
<dbReference type="PANTHER" id="PTHR48081:SF8">
    <property type="entry name" value="ALPHA_BETA HYDROLASE FOLD-3 DOMAIN-CONTAINING PROTEIN-RELATED"/>
    <property type="match status" value="1"/>
</dbReference>
<evidence type="ECO:0000256" key="1">
    <source>
        <dbReference type="ARBA" id="ARBA00022801"/>
    </source>
</evidence>
<comment type="caution">
    <text evidence="4">The sequence shown here is derived from an EMBL/GenBank/DDBJ whole genome shotgun (WGS) entry which is preliminary data.</text>
</comment>
<reference evidence="4 5" key="1">
    <citation type="journal article" date="2019" name="Int. J. Syst. Evol. Microbiol.">
        <title>The Global Catalogue of Microorganisms (GCM) 10K type strain sequencing project: providing services to taxonomists for standard genome sequencing and annotation.</title>
        <authorList>
            <consortium name="The Broad Institute Genomics Platform"/>
            <consortium name="The Broad Institute Genome Sequencing Center for Infectious Disease"/>
            <person name="Wu L."/>
            <person name="Ma J."/>
        </authorList>
    </citation>
    <scope>NUCLEOTIDE SEQUENCE [LARGE SCALE GENOMIC DNA]</scope>
    <source>
        <strain evidence="4 5">JCM 15478</strain>
    </source>
</reference>
<evidence type="ECO:0000256" key="2">
    <source>
        <dbReference type="SAM" id="MobiDB-lite"/>
    </source>
</evidence>
<dbReference type="Gene3D" id="3.40.50.1820">
    <property type="entry name" value="alpha/beta hydrolase"/>
    <property type="match status" value="1"/>
</dbReference>